<dbReference type="InterPro" id="IPR006143">
    <property type="entry name" value="RND_pump_MFP"/>
</dbReference>
<dbReference type="NCBIfam" id="TIGR01730">
    <property type="entry name" value="RND_mfp"/>
    <property type="match status" value="1"/>
</dbReference>
<evidence type="ECO:0000256" key="2">
    <source>
        <dbReference type="SAM" id="Coils"/>
    </source>
</evidence>
<keyword evidence="3" id="KW-0732">Signal</keyword>
<keyword evidence="6" id="KW-1185">Reference proteome</keyword>
<feature type="signal peptide" evidence="3">
    <location>
        <begin position="1"/>
        <end position="25"/>
    </location>
</feature>
<name>A0A6I6GE49_9BACT</name>
<dbReference type="InterPro" id="IPR058647">
    <property type="entry name" value="BSH_CzcB-like"/>
</dbReference>
<dbReference type="RefSeq" id="WP_157478983.1">
    <property type="nucleotide sequence ID" value="NZ_CP046566.1"/>
</dbReference>
<dbReference type="KEGG" id="fls:GLV81_11450"/>
<accession>A0A6I6GE49</accession>
<sequence length="194" mass="20968">MFHNQPNIRVAALASLSFVALLLTACGGEDPVAVQENKTPITVTLATPSGAVNGGIAVSGQLESKQTANISTRMMGHITKMYVQVGDRVRRGQTLVNIAAEDIQAKRMQTNAAITEAEAHVASAQKDYERFNNLYKKQSATAKELDNVTLQYNAAKARLEAARQMRNEVNAQGGYIALTAPFDGVVTSPHGRRW</sequence>
<evidence type="ECO:0000313" key="5">
    <source>
        <dbReference type="EMBL" id="QGW28630.1"/>
    </source>
</evidence>
<organism evidence="5 6">
    <name type="scientific">Phnomibacter ginsenosidimutans</name>
    <dbReference type="NCBI Taxonomy" id="2676868"/>
    <lineage>
        <taxon>Bacteria</taxon>
        <taxon>Pseudomonadati</taxon>
        <taxon>Bacteroidota</taxon>
        <taxon>Chitinophagia</taxon>
        <taxon>Chitinophagales</taxon>
        <taxon>Chitinophagaceae</taxon>
        <taxon>Phnomibacter</taxon>
    </lineage>
</organism>
<dbReference type="SUPFAM" id="SSF111369">
    <property type="entry name" value="HlyD-like secretion proteins"/>
    <property type="match status" value="1"/>
</dbReference>
<proteinExistence type="inferred from homology"/>
<dbReference type="PANTHER" id="PTHR30469">
    <property type="entry name" value="MULTIDRUG RESISTANCE PROTEIN MDTA"/>
    <property type="match status" value="1"/>
</dbReference>
<dbReference type="Gene3D" id="2.40.50.100">
    <property type="match status" value="1"/>
</dbReference>
<dbReference type="PANTHER" id="PTHR30469:SF15">
    <property type="entry name" value="HLYD FAMILY OF SECRETION PROTEINS"/>
    <property type="match status" value="1"/>
</dbReference>
<reference evidence="5 6" key="1">
    <citation type="submission" date="2019-11" db="EMBL/GenBank/DDBJ databases">
        <authorList>
            <person name="Im W.T."/>
        </authorList>
    </citation>
    <scope>NUCLEOTIDE SEQUENCE [LARGE SCALE GENOMIC DNA]</scope>
    <source>
        <strain evidence="5 6">SB-02</strain>
    </source>
</reference>
<dbReference type="Pfam" id="PF25973">
    <property type="entry name" value="BSH_CzcB"/>
    <property type="match status" value="1"/>
</dbReference>
<dbReference type="EMBL" id="CP046566">
    <property type="protein sequence ID" value="QGW28630.1"/>
    <property type="molecule type" value="Genomic_DNA"/>
</dbReference>
<comment type="similarity">
    <text evidence="1">Belongs to the membrane fusion protein (MFP) (TC 8.A.1) family.</text>
</comment>
<evidence type="ECO:0000259" key="4">
    <source>
        <dbReference type="Pfam" id="PF25973"/>
    </source>
</evidence>
<dbReference type="AlphaFoldDB" id="A0A6I6GE49"/>
<gene>
    <name evidence="5" type="ORF">GLV81_11450</name>
</gene>
<keyword evidence="2" id="KW-0175">Coiled coil</keyword>
<feature type="domain" description="CzcB-like barrel-sandwich hybrid" evidence="4">
    <location>
        <begin position="66"/>
        <end position="188"/>
    </location>
</feature>
<dbReference type="Proteomes" id="UP000426027">
    <property type="component" value="Chromosome"/>
</dbReference>
<feature type="chain" id="PRO_5026359540" evidence="3">
    <location>
        <begin position="26"/>
        <end position="194"/>
    </location>
</feature>
<evidence type="ECO:0000256" key="3">
    <source>
        <dbReference type="SAM" id="SignalP"/>
    </source>
</evidence>
<protein>
    <submittedName>
        <fullName evidence="5">Efflux RND transporter periplasmic adaptor subunit</fullName>
    </submittedName>
</protein>
<evidence type="ECO:0000256" key="1">
    <source>
        <dbReference type="ARBA" id="ARBA00009477"/>
    </source>
</evidence>
<feature type="coiled-coil region" evidence="2">
    <location>
        <begin position="114"/>
        <end position="172"/>
    </location>
</feature>
<dbReference type="GO" id="GO:0015562">
    <property type="term" value="F:efflux transmembrane transporter activity"/>
    <property type="evidence" value="ECO:0007669"/>
    <property type="project" value="TreeGrafter"/>
</dbReference>
<dbReference type="Gene3D" id="1.10.287.470">
    <property type="entry name" value="Helix hairpin bin"/>
    <property type="match status" value="1"/>
</dbReference>
<evidence type="ECO:0000313" key="6">
    <source>
        <dbReference type="Proteomes" id="UP000426027"/>
    </source>
</evidence>
<dbReference type="GO" id="GO:1990281">
    <property type="term" value="C:efflux pump complex"/>
    <property type="evidence" value="ECO:0007669"/>
    <property type="project" value="TreeGrafter"/>
</dbReference>